<dbReference type="GO" id="GO:0035435">
    <property type="term" value="P:phosphate ion transmembrane transport"/>
    <property type="evidence" value="ECO:0007669"/>
    <property type="project" value="TreeGrafter"/>
</dbReference>
<comment type="caution">
    <text evidence="10">The sequence shown here is derived from an EMBL/GenBank/DDBJ whole genome shotgun (WGS) entry which is preliminary data.</text>
</comment>
<evidence type="ECO:0000256" key="9">
    <source>
        <dbReference type="SAM" id="Phobius"/>
    </source>
</evidence>
<keyword evidence="8 9" id="KW-0472">Membrane</keyword>
<feature type="transmembrane region" description="Helical" evidence="9">
    <location>
        <begin position="295"/>
        <end position="316"/>
    </location>
</feature>
<feature type="transmembrane region" description="Helical" evidence="9">
    <location>
        <begin position="323"/>
        <end position="345"/>
    </location>
</feature>
<dbReference type="GO" id="GO:0005315">
    <property type="term" value="F:phosphate transmembrane transporter activity"/>
    <property type="evidence" value="ECO:0007669"/>
    <property type="project" value="InterPro"/>
</dbReference>
<name>A0A484F805_9EURY</name>
<comment type="subcellular location">
    <subcellularLocation>
        <location evidence="2">Membrane</location>
        <topology evidence="2">Multi-pass membrane protein</topology>
    </subcellularLocation>
</comment>
<feature type="transmembrane region" description="Helical" evidence="9">
    <location>
        <begin position="38"/>
        <end position="58"/>
    </location>
</feature>
<keyword evidence="4" id="KW-0813">Transport</keyword>
<evidence type="ECO:0000256" key="2">
    <source>
        <dbReference type="ARBA" id="ARBA00004141"/>
    </source>
</evidence>
<dbReference type="GO" id="GO:0016020">
    <property type="term" value="C:membrane"/>
    <property type="evidence" value="ECO:0007669"/>
    <property type="project" value="UniProtKB-SubCell"/>
</dbReference>
<dbReference type="RefSeq" id="WP_133516757.1">
    <property type="nucleotide sequence ID" value="NZ_JAHDUW010000001.1"/>
</dbReference>
<evidence type="ECO:0000256" key="4">
    <source>
        <dbReference type="ARBA" id="ARBA00022448"/>
    </source>
</evidence>
<dbReference type="PANTHER" id="PTHR11101:SF80">
    <property type="entry name" value="PHOSPHATE TRANSPORTER"/>
    <property type="match status" value="1"/>
</dbReference>
<protein>
    <submittedName>
        <fullName evidence="10">PiT family inorganic phosphate transporter</fullName>
    </submittedName>
</protein>
<organism evidence="10 11">
    <name type="scientific">Methanimicrococcus blatticola</name>
    <dbReference type="NCBI Taxonomy" id="91560"/>
    <lineage>
        <taxon>Archaea</taxon>
        <taxon>Methanobacteriati</taxon>
        <taxon>Methanobacteriota</taxon>
        <taxon>Stenosarchaea group</taxon>
        <taxon>Methanomicrobia</taxon>
        <taxon>Methanosarcinales</taxon>
        <taxon>Methanosarcinaceae</taxon>
        <taxon>Methanimicrococcus</taxon>
    </lineage>
</organism>
<dbReference type="Proteomes" id="UP000294855">
    <property type="component" value="Unassembled WGS sequence"/>
</dbReference>
<comment type="function">
    <text evidence="1">Potential transporter for phosphate.</text>
</comment>
<feature type="transmembrane region" description="Helical" evidence="9">
    <location>
        <begin position="269"/>
        <end position="289"/>
    </location>
</feature>
<reference evidence="10 11" key="1">
    <citation type="submission" date="2019-03" db="EMBL/GenBank/DDBJ databases">
        <title>Genomic Encyclopedia of Type Strains, Phase IV (KMG-IV): sequencing the most valuable type-strain genomes for metagenomic binning, comparative biology and taxonomic classification.</title>
        <authorList>
            <person name="Goeker M."/>
        </authorList>
    </citation>
    <scope>NUCLEOTIDE SEQUENCE [LARGE SCALE GENOMIC DNA]</scope>
    <source>
        <strain evidence="10 11">DSM 13328</strain>
    </source>
</reference>
<dbReference type="EMBL" id="SNYS01000005">
    <property type="protein sequence ID" value="TDQ71181.1"/>
    <property type="molecule type" value="Genomic_DNA"/>
</dbReference>
<dbReference type="Pfam" id="PF01384">
    <property type="entry name" value="PHO4"/>
    <property type="match status" value="1"/>
</dbReference>
<feature type="transmembrane region" description="Helical" evidence="9">
    <location>
        <begin position="113"/>
        <end position="134"/>
    </location>
</feature>
<keyword evidence="7 9" id="KW-1133">Transmembrane helix</keyword>
<gene>
    <name evidence="10" type="ORF">C7391_0285</name>
</gene>
<evidence type="ECO:0000256" key="5">
    <source>
        <dbReference type="ARBA" id="ARBA00022592"/>
    </source>
</evidence>
<comment type="similarity">
    <text evidence="3">Belongs to the inorganic phosphate transporter (PiT) (TC 2.A.20) family.</text>
</comment>
<proteinExistence type="inferred from homology"/>
<evidence type="ECO:0000256" key="8">
    <source>
        <dbReference type="ARBA" id="ARBA00023136"/>
    </source>
</evidence>
<keyword evidence="6 9" id="KW-0812">Transmembrane</keyword>
<sequence>MDILLGLALILAGFYMAWNIGANDLANAMGTSVGSKALTIKQVIILAAVFELAGALLFGSNVTGTIAKGIVPLDKIIEISPLIVTVGMLAAILAASFWITLATFYNLPVSTTHSIVGSVLGFGIICVLYGYIAYSDIHWSVLISIVASWFLSPLVGAVLAYIIFYIVRKRFLVKSENVPGVEKKFIWLQVATACFIAFAHGSNDVANAIGPLYAVFEMYGYGGLGPLTLSQILLLLGAIGIVIGLSTWGYKVIDTVGNKITELTPTRGFSAQFATASVVLAHSFVGLPISTTHTLVGAVIGVGLAGGLSGVNFKVIKNIVSSWFITVPVAAVTCMIIFFPLAWFFL</sequence>
<feature type="transmembrane region" description="Helical" evidence="9">
    <location>
        <begin position="228"/>
        <end position="248"/>
    </location>
</feature>
<dbReference type="OrthoDB" id="101311at2157"/>
<evidence type="ECO:0000256" key="3">
    <source>
        <dbReference type="ARBA" id="ARBA00009916"/>
    </source>
</evidence>
<keyword evidence="11" id="KW-1185">Reference proteome</keyword>
<dbReference type="PANTHER" id="PTHR11101">
    <property type="entry name" value="PHOSPHATE TRANSPORTER"/>
    <property type="match status" value="1"/>
</dbReference>
<evidence type="ECO:0000256" key="1">
    <source>
        <dbReference type="ARBA" id="ARBA00001981"/>
    </source>
</evidence>
<evidence type="ECO:0000313" key="11">
    <source>
        <dbReference type="Proteomes" id="UP000294855"/>
    </source>
</evidence>
<evidence type="ECO:0000256" key="7">
    <source>
        <dbReference type="ARBA" id="ARBA00022989"/>
    </source>
</evidence>
<evidence type="ECO:0000313" key="10">
    <source>
        <dbReference type="EMBL" id="TDQ71181.1"/>
    </source>
</evidence>
<keyword evidence="5" id="KW-0592">Phosphate transport</keyword>
<dbReference type="AlphaFoldDB" id="A0A484F805"/>
<feature type="transmembrane region" description="Helical" evidence="9">
    <location>
        <begin position="141"/>
        <end position="167"/>
    </location>
</feature>
<evidence type="ECO:0000256" key="6">
    <source>
        <dbReference type="ARBA" id="ARBA00022692"/>
    </source>
</evidence>
<accession>A0A484F805</accession>
<dbReference type="InterPro" id="IPR001204">
    <property type="entry name" value="Phos_transporter"/>
</dbReference>
<feature type="transmembrane region" description="Helical" evidence="9">
    <location>
        <begin position="79"/>
        <end position="101"/>
    </location>
</feature>